<sequence length="353" mass="39913">MWCLIVSAWTTFTVFTCKKDRPIHPKLFYAGARSGSLGGPLVKVARLQQVFPEHLTNYNVIYALSNAAYLNQSAVKAIKRKNIPLLVNQNGIFYPGWYSGDWRFMNKKMSIIYHHADYVFWQSTFCKNAANQFLGFREGPGEVLFNAVDTKIFIPTLYQNRPFTFLVAGNMSDDVGYRIFNAIDGFRLARDSGLQAKLLIAGRVSPNLKKAIDEYVRSYDSFHQNICLLGQYEQKNAPSLYAQADAFIMTKYNDSCPNTVIEAMSSGLPIIYSDSGGVPEMVGNQAGVPLKVPQGWDDINHVPSVNDLADAMIYVSKNHAEMSIAARKRAVDKFEITNWLQRHNKIFHHFLVK</sequence>
<dbReference type="EMBL" id="FYEX01000001">
    <property type="protein sequence ID" value="SNC62151.1"/>
    <property type="molecule type" value="Genomic_DNA"/>
</dbReference>
<evidence type="ECO:0000313" key="2">
    <source>
        <dbReference type="Proteomes" id="UP000197215"/>
    </source>
</evidence>
<keyword evidence="1" id="KW-0808">Transferase</keyword>
<dbReference type="SUPFAM" id="SSF53756">
    <property type="entry name" value="UDP-Glycosyltransferase/glycogen phosphorylase"/>
    <property type="match status" value="1"/>
</dbReference>
<gene>
    <name evidence="1" type="ORF">SAMN06295916_0619</name>
</gene>
<protein>
    <submittedName>
        <fullName evidence="1">Glycosyltransferase involved in cell wall bisynthesis</fullName>
    </submittedName>
</protein>
<dbReference type="CDD" id="cd03801">
    <property type="entry name" value="GT4_PimA-like"/>
    <property type="match status" value="1"/>
</dbReference>
<proteinExistence type="predicted"/>
<dbReference type="Proteomes" id="UP000197215">
    <property type="component" value="Unassembled WGS sequence"/>
</dbReference>
<dbReference type="Pfam" id="PF13692">
    <property type="entry name" value="Glyco_trans_1_4"/>
    <property type="match status" value="1"/>
</dbReference>
<keyword evidence="2" id="KW-1185">Reference proteome</keyword>
<organism evidence="1 2">
    <name type="scientific">Polynucleobacter victoriensis</name>
    <dbReference type="NCBI Taxonomy" id="2049319"/>
    <lineage>
        <taxon>Bacteria</taxon>
        <taxon>Pseudomonadati</taxon>
        <taxon>Pseudomonadota</taxon>
        <taxon>Betaproteobacteria</taxon>
        <taxon>Burkholderiales</taxon>
        <taxon>Burkholderiaceae</taxon>
        <taxon>Polynucleobacter</taxon>
    </lineage>
</organism>
<dbReference type="Gene3D" id="3.40.50.2000">
    <property type="entry name" value="Glycogen Phosphorylase B"/>
    <property type="match status" value="2"/>
</dbReference>
<name>A0A212T8H8_9BURK</name>
<dbReference type="PANTHER" id="PTHR12526:SF630">
    <property type="entry name" value="GLYCOSYLTRANSFERASE"/>
    <property type="match status" value="1"/>
</dbReference>
<accession>A0A212T8H8</accession>
<dbReference type="PANTHER" id="PTHR12526">
    <property type="entry name" value="GLYCOSYLTRANSFERASE"/>
    <property type="match status" value="1"/>
</dbReference>
<dbReference type="GO" id="GO:0016740">
    <property type="term" value="F:transferase activity"/>
    <property type="evidence" value="ECO:0007669"/>
    <property type="project" value="UniProtKB-KW"/>
</dbReference>
<dbReference type="AlphaFoldDB" id="A0A212T8H8"/>
<evidence type="ECO:0000313" key="1">
    <source>
        <dbReference type="EMBL" id="SNC62151.1"/>
    </source>
</evidence>
<reference evidence="1 2" key="1">
    <citation type="submission" date="2017-06" db="EMBL/GenBank/DDBJ databases">
        <authorList>
            <person name="Kim H.J."/>
            <person name="Triplett B.A."/>
        </authorList>
    </citation>
    <scope>NUCLEOTIDE SEQUENCE [LARGE SCALE GENOMIC DNA]</scope>
    <source>
        <strain evidence="1 2">MWH-VicM1</strain>
    </source>
</reference>